<dbReference type="RefSeq" id="WP_227543989.1">
    <property type="nucleotide sequence ID" value="NZ_CP066121.1"/>
</dbReference>
<gene>
    <name evidence="1" type="ORF">I9054_005605</name>
</gene>
<organism evidence="1 2">
    <name type="scientific">Acinetobacter bereziniae</name>
    <name type="common">Acinetobacter genomosp. 10</name>
    <dbReference type="NCBI Taxonomy" id="106648"/>
    <lineage>
        <taxon>Bacteria</taxon>
        <taxon>Pseudomonadati</taxon>
        <taxon>Pseudomonadota</taxon>
        <taxon>Gammaproteobacteria</taxon>
        <taxon>Moraxellales</taxon>
        <taxon>Moraxellaceae</taxon>
        <taxon>Acinetobacter</taxon>
    </lineage>
</organism>
<accession>A0A9E7PF26</accession>
<dbReference type="Proteomes" id="UP000644140">
    <property type="component" value="Chromosome"/>
</dbReference>
<evidence type="ECO:0000313" key="1">
    <source>
        <dbReference type="EMBL" id="UUN98926.1"/>
    </source>
</evidence>
<proteinExistence type="predicted"/>
<dbReference type="EMBL" id="CP092085">
    <property type="protein sequence ID" value="UUN98926.1"/>
    <property type="molecule type" value="Genomic_DNA"/>
</dbReference>
<name>A0A9E7PF26_ACIBZ</name>
<evidence type="ECO:0000313" key="2">
    <source>
        <dbReference type="Proteomes" id="UP000644140"/>
    </source>
</evidence>
<dbReference type="AlphaFoldDB" id="A0A9E7PF26"/>
<protein>
    <submittedName>
        <fullName evidence="1">Uncharacterized protein</fullName>
    </submittedName>
</protein>
<sequence>MKKYITLFAGILVCSHIHADSYVFGGRAHFRGVLVHESCAVSVEKARVTTETPYLPVQIHFSLCPMSIYDNLAIGLSEANKHTHEIFFTTPQAKNDFDKEINIQGDEYISLGQRLIQSVALPKNDKNIREKSVNVFLNQSIEEPFTPSQHVLISVFYP</sequence>
<reference evidence="1" key="1">
    <citation type="submission" date="2022-02" db="EMBL/GenBank/DDBJ databases">
        <title>Characterization of Tn125 harboring carbapenem-resistant Acinetobacter bereziniae clinical isolates.</title>
        <authorList>
            <person name="Wong N.-K."/>
            <person name="Pan Q."/>
        </authorList>
    </citation>
    <scope>NUCLEOTIDE SEQUENCE</scope>
    <source>
        <strain evidence="1">GD03393</strain>
    </source>
</reference>